<evidence type="ECO:0000313" key="2">
    <source>
        <dbReference type="EMBL" id="OMJ82317.1"/>
    </source>
</evidence>
<gene>
    <name evidence="2" type="ORF">SteCoe_17032</name>
</gene>
<keyword evidence="1" id="KW-1133">Transmembrane helix</keyword>
<reference evidence="2 3" key="1">
    <citation type="submission" date="2016-11" db="EMBL/GenBank/DDBJ databases">
        <title>The macronuclear genome of Stentor coeruleus: a giant cell with tiny introns.</title>
        <authorList>
            <person name="Slabodnick M."/>
            <person name="Ruby J.G."/>
            <person name="Reiff S.B."/>
            <person name="Swart E.C."/>
            <person name="Gosai S."/>
            <person name="Prabakaran S."/>
            <person name="Witkowska E."/>
            <person name="Larue G.E."/>
            <person name="Fisher S."/>
            <person name="Freeman R.M."/>
            <person name="Gunawardena J."/>
            <person name="Chu W."/>
            <person name="Stover N.A."/>
            <person name="Gregory B.D."/>
            <person name="Nowacki M."/>
            <person name="Derisi J."/>
            <person name="Roy S.W."/>
            <person name="Marshall W.F."/>
            <person name="Sood P."/>
        </authorList>
    </citation>
    <scope>NUCLEOTIDE SEQUENCE [LARGE SCALE GENOMIC DNA]</scope>
    <source>
        <strain evidence="2">WM001</strain>
    </source>
</reference>
<feature type="transmembrane region" description="Helical" evidence="1">
    <location>
        <begin position="12"/>
        <end position="31"/>
    </location>
</feature>
<evidence type="ECO:0000256" key="1">
    <source>
        <dbReference type="SAM" id="Phobius"/>
    </source>
</evidence>
<comment type="caution">
    <text evidence="2">The sequence shown here is derived from an EMBL/GenBank/DDBJ whole genome shotgun (WGS) entry which is preliminary data.</text>
</comment>
<sequence length="203" mass="23526">MLTAFHCSCYLSIVSIINWIFLDISISFNITWEESKRKKISQFFLIIEGFVVIVYVTLMITFSSQGNKNWMINDNALLMCQIVDNGYWTILIIVFLINTGILMIKLKKRFPNGFNEEASKTIYSIYASILTFLFFGLGIPNLLALIFNSNWNDTSKSISFFTLYFSEDILTLIVLMFFIKKNKEPKSRSVSEIVLDLLDNPRE</sequence>
<protein>
    <submittedName>
        <fullName evidence="2">Uncharacterized protein</fullName>
    </submittedName>
</protein>
<dbReference type="Proteomes" id="UP000187209">
    <property type="component" value="Unassembled WGS sequence"/>
</dbReference>
<keyword evidence="1" id="KW-0472">Membrane</keyword>
<name>A0A1R2C013_9CILI</name>
<keyword evidence="1" id="KW-0812">Transmembrane</keyword>
<proteinExistence type="predicted"/>
<evidence type="ECO:0000313" key="3">
    <source>
        <dbReference type="Proteomes" id="UP000187209"/>
    </source>
</evidence>
<keyword evidence="3" id="KW-1185">Reference proteome</keyword>
<feature type="transmembrane region" description="Helical" evidence="1">
    <location>
        <begin position="43"/>
        <end position="66"/>
    </location>
</feature>
<feature type="transmembrane region" description="Helical" evidence="1">
    <location>
        <begin position="158"/>
        <end position="179"/>
    </location>
</feature>
<organism evidence="2 3">
    <name type="scientific">Stentor coeruleus</name>
    <dbReference type="NCBI Taxonomy" id="5963"/>
    <lineage>
        <taxon>Eukaryota</taxon>
        <taxon>Sar</taxon>
        <taxon>Alveolata</taxon>
        <taxon>Ciliophora</taxon>
        <taxon>Postciliodesmatophora</taxon>
        <taxon>Heterotrichea</taxon>
        <taxon>Heterotrichida</taxon>
        <taxon>Stentoridae</taxon>
        <taxon>Stentor</taxon>
    </lineage>
</organism>
<feature type="transmembrane region" description="Helical" evidence="1">
    <location>
        <begin position="125"/>
        <end position="146"/>
    </location>
</feature>
<accession>A0A1R2C013</accession>
<feature type="transmembrane region" description="Helical" evidence="1">
    <location>
        <begin position="86"/>
        <end position="104"/>
    </location>
</feature>
<dbReference type="EMBL" id="MPUH01000345">
    <property type="protein sequence ID" value="OMJ82317.1"/>
    <property type="molecule type" value="Genomic_DNA"/>
</dbReference>
<dbReference type="AlphaFoldDB" id="A0A1R2C013"/>